<comment type="caution">
    <text evidence="1">The sequence shown here is derived from an EMBL/GenBank/DDBJ whole genome shotgun (WGS) entry which is preliminary data.</text>
</comment>
<dbReference type="AlphaFoldDB" id="A0A0F8YDZ1"/>
<dbReference type="EMBL" id="LAZR01057531">
    <property type="protein sequence ID" value="KKK71885.1"/>
    <property type="molecule type" value="Genomic_DNA"/>
</dbReference>
<gene>
    <name evidence="1" type="ORF">LCGC14_2909460</name>
</gene>
<name>A0A0F8YDZ1_9ZZZZ</name>
<sequence>MTMTAYQLQCPREHCSGQISRVQGTDEHRCHLCEREFVMVNGWPVERVPQVAAAKTYPRSKKGEL</sequence>
<accession>A0A0F8YDZ1</accession>
<protein>
    <submittedName>
        <fullName evidence="1">Uncharacterized protein</fullName>
    </submittedName>
</protein>
<evidence type="ECO:0000313" key="1">
    <source>
        <dbReference type="EMBL" id="KKK71885.1"/>
    </source>
</evidence>
<organism evidence="1">
    <name type="scientific">marine sediment metagenome</name>
    <dbReference type="NCBI Taxonomy" id="412755"/>
    <lineage>
        <taxon>unclassified sequences</taxon>
        <taxon>metagenomes</taxon>
        <taxon>ecological metagenomes</taxon>
    </lineage>
</organism>
<proteinExistence type="predicted"/>
<reference evidence="1" key="1">
    <citation type="journal article" date="2015" name="Nature">
        <title>Complex archaea that bridge the gap between prokaryotes and eukaryotes.</title>
        <authorList>
            <person name="Spang A."/>
            <person name="Saw J.H."/>
            <person name="Jorgensen S.L."/>
            <person name="Zaremba-Niedzwiedzka K."/>
            <person name="Martijn J."/>
            <person name="Lind A.E."/>
            <person name="van Eijk R."/>
            <person name="Schleper C."/>
            <person name="Guy L."/>
            <person name="Ettema T.J."/>
        </authorList>
    </citation>
    <scope>NUCLEOTIDE SEQUENCE</scope>
</reference>